<dbReference type="Proteomes" id="UP000827092">
    <property type="component" value="Unassembled WGS sequence"/>
</dbReference>
<proteinExistence type="predicted"/>
<evidence type="ECO:0000313" key="2">
    <source>
        <dbReference type="EMBL" id="KAG8175056.1"/>
    </source>
</evidence>
<comment type="caution">
    <text evidence="2">The sequence shown here is derived from an EMBL/GenBank/DDBJ whole genome shotgun (WGS) entry which is preliminary data.</text>
</comment>
<sequence length="151" mass="16596">MSTPKCALCSGPHTANYRQCPKRPIPASQRENRDVSAQVPQPPATLPPPISTQALRQPTIQAHSSPAAPSTSQAQQASPINTLPPRNDWVRPPFTPRQVTLTQIPQTSTMPDDPKTNFDLKSLFHLIKNLIRKEPASGTCVEICFNPHDHP</sequence>
<accession>A0AAV6TTZ3</accession>
<keyword evidence="3" id="KW-1185">Reference proteome</keyword>
<evidence type="ECO:0000313" key="3">
    <source>
        <dbReference type="Proteomes" id="UP000827092"/>
    </source>
</evidence>
<gene>
    <name evidence="2" type="ORF">JTE90_015827</name>
</gene>
<organism evidence="2 3">
    <name type="scientific">Oedothorax gibbosus</name>
    <dbReference type="NCBI Taxonomy" id="931172"/>
    <lineage>
        <taxon>Eukaryota</taxon>
        <taxon>Metazoa</taxon>
        <taxon>Ecdysozoa</taxon>
        <taxon>Arthropoda</taxon>
        <taxon>Chelicerata</taxon>
        <taxon>Arachnida</taxon>
        <taxon>Araneae</taxon>
        <taxon>Araneomorphae</taxon>
        <taxon>Entelegynae</taxon>
        <taxon>Araneoidea</taxon>
        <taxon>Linyphiidae</taxon>
        <taxon>Erigoninae</taxon>
        <taxon>Oedothorax</taxon>
    </lineage>
</organism>
<dbReference type="EMBL" id="JAFNEN010001085">
    <property type="protein sequence ID" value="KAG8175056.1"/>
    <property type="molecule type" value="Genomic_DNA"/>
</dbReference>
<name>A0AAV6TTZ3_9ARAC</name>
<reference evidence="2 3" key="1">
    <citation type="journal article" date="2022" name="Nat. Ecol. Evol.">
        <title>A masculinizing supergene underlies an exaggerated male reproductive morph in a spider.</title>
        <authorList>
            <person name="Hendrickx F."/>
            <person name="De Corte Z."/>
            <person name="Sonet G."/>
            <person name="Van Belleghem S.M."/>
            <person name="Kostlbacher S."/>
            <person name="Vangestel C."/>
        </authorList>
    </citation>
    <scope>NUCLEOTIDE SEQUENCE [LARGE SCALE GENOMIC DNA]</scope>
    <source>
        <strain evidence="2">W744_W776</strain>
    </source>
</reference>
<evidence type="ECO:0000256" key="1">
    <source>
        <dbReference type="SAM" id="MobiDB-lite"/>
    </source>
</evidence>
<feature type="region of interest" description="Disordered" evidence="1">
    <location>
        <begin position="1"/>
        <end position="94"/>
    </location>
</feature>
<feature type="compositionally biased region" description="Polar residues" evidence="1">
    <location>
        <begin position="51"/>
        <end position="60"/>
    </location>
</feature>
<feature type="compositionally biased region" description="Pro residues" evidence="1">
    <location>
        <begin position="40"/>
        <end position="50"/>
    </location>
</feature>
<dbReference type="AlphaFoldDB" id="A0AAV6TTZ3"/>
<protein>
    <submittedName>
        <fullName evidence="2">Uncharacterized protein</fullName>
    </submittedName>
</protein>
<feature type="compositionally biased region" description="Low complexity" evidence="1">
    <location>
        <begin position="61"/>
        <end position="79"/>
    </location>
</feature>